<dbReference type="SUPFAM" id="SSF102114">
    <property type="entry name" value="Radical SAM enzymes"/>
    <property type="match status" value="1"/>
</dbReference>
<evidence type="ECO:0000313" key="7">
    <source>
        <dbReference type="EMBL" id="SVB46418.1"/>
    </source>
</evidence>
<dbReference type="PANTHER" id="PTHR43409:SF16">
    <property type="entry name" value="SLR0320 PROTEIN"/>
    <property type="match status" value="1"/>
</dbReference>
<keyword evidence="2" id="KW-0949">S-adenosyl-L-methionine</keyword>
<dbReference type="GO" id="GO:0003824">
    <property type="term" value="F:catalytic activity"/>
    <property type="evidence" value="ECO:0007669"/>
    <property type="project" value="InterPro"/>
</dbReference>
<dbReference type="InterPro" id="IPR058240">
    <property type="entry name" value="rSAM_sf"/>
</dbReference>
<dbReference type="InterPro" id="IPR006638">
    <property type="entry name" value="Elp3/MiaA/NifB-like_rSAM"/>
</dbReference>
<evidence type="ECO:0000256" key="4">
    <source>
        <dbReference type="ARBA" id="ARBA00023004"/>
    </source>
</evidence>
<feature type="domain" description="Elp3/MiaA/NifB-like radical SAM core" evidence="6">
    <location>
        <begin position="3"/>
        <end position="172"/>
    </location>
</feature>
<sequence>KFLHDKYDVDYIFIADENLTTNKKRTHELCDLIIKTGLVNELKWGTSGDTATVTDDLVKHLKEAGCTFITFGGESGSDKVLKEDIQKGTTNQNNQDAVDILKRQGIEPIMTFMLGNPNEDISDICDTTAFFIKNNLLCDPFICTPYPGTRLFLDYEDMILEQFDERLSMVKEFPPGVVDKDTQARWKLDALNKFLCSLDDADKLSAHVSQVFNHAELLGIKALMFSHDIPRLLKLAHIRDWDHGNKWKKLCPVCIAKSSIEYISQKSVIQTVSSQ</sequence>
<dbReference type="GO" id="GO:0005829">
    <property type="term" value="C:cytosol"/>
    <property type="evidence" value="ECO:0007669"/>
    <property type="project" value="TreeGrafter"/>
</dbReference>
<protein>
    <recommendedName>
        <fullName evidence="6">Elp3/MiaA/NifB-like radical SAM core domain-containing protein</fullName>
    </recommendedName>
</protein>
<dbReference type="GO" id="GO:0046872">
    <property type="term" value="F:metal ion binding"/>
    <property type="evidence" value="ECO:0007669"/>
    <property type="project" value="UniProtKB-KW"/>
</dbReference>
<dbReference type="SMART" id="SM00729">
    <property type="entry name" value="Elp3"/>
    <property type="match status" value="1"/>
</dbReference>
<keyword evidence="5" id="KW-0411">Iron-sulfur</keyword>
<dbReference type="EMBL" id="UINC01043012">
    <property type="protein sequence ID" value="SVB46418.1"/>
    <property type="molecule type" value="Genomic_DNA"/>
</dbReference>
<dbReference type="GO" id="GO:0051536">
    <property type="term" value="F:iron-sulfur cluster binding"/>
    <property type="evidence" value="ECO:0007669"/>
    <property type="project" value="UniProtKB-KW"/>
</dbReference>
<evidence type="ECO:0000256" key="5">
    <source>
        <dbReference type="ARBA" id="ARBA00023014"/>
    </source>
</evidence>
<dbReference type="AlphaFoldDB" id="A0A382E6W1"/>
<accession>A0A382E6W1</accession>
<organism evidence="7">
    <name type="scientific">marine metagenome</name>
    <dbReference type="NCBI Taxonomy" id="408172"/>
    <lineage>
        <taxon>unclassified sequences</taxon>
        <taxon>metagenomes</taxon>
        <taxon>ecological metagenomes</taxon>
    </lineage>
</organism>
<evidence type="ECO:0000256" key="3">
    <source>
        <dbReference type="ARBA" id="ARBA00022723"/>
    </source>
</evidence>
<proteinExistence type="predicted"/>
<name>A0A382E6W1_9ZZZZ</name>
<reference evidence="7" key="1">
    <citation type="submission" date="2018-05" db="EMBL/GenBank/DDBJ databases">
        <authorList>
            <person name="Lanie J.A."/>
            <person name="Ng W.-L."/>
            <person name="Kazmierczak K.M."/>
            <person name="Andrzejewski T.M."/>
            <person name="Davidsen T.M."/>
            <person name="Wayne K.J."/>
            <person name="Tettelin H."/>
            <person name="Glass J.I."/>
            <person name="Rusch D."/>
            <person name="Podicherti R."/>
            <person name="Tsui H.-C.T."/>
            <person name="Winkler M.E."/>
        </authorList>
    </citation>
    <scope>NUCLEOTIDE SEQUENCE</scope>
</reference>
<feature type="non-terminal residue" evidence="7">
    <location>
        <position position="1"/>
    </location>
</feature>
<keyword evidence="3" id="KW-0479">Metal-binding</keyword>
<dbReference type="InterPro" id="IPR023404">
    <property type="entry name" value="rSAM_horseshoe"/>
</dbReference>
<dbReference type="InterPro" id="IPR051198">
    <property type="entry name" value="BchE-like"/>
</dbReference>
<gene>
    <name evidence="7" type="ORF">METZ01_LOCUS199272</name>
</gene>
<dbReference type="Gene3D" id="3.80.30.20">
    <property type="entry name" value="tm_1862 like domain"/>
    <property type="match status" value="1"/>
</dbReference>
<evidence type="ECO:0000259" key="6">
    <source>
        <dbReference type="SMART" id="SM00729"/>
    </source>
</evidence>
<dbReference type="PANTHER" id="PTHR43409">
    <property type="entry name" value="ANAEROBIC MAGNESIUM-PROTOPORPHYRIN IX MONOMETHYL ESTER CYCLASE-RELATED"/>
    <property type="match status" value="1"/>
</dbReference>
<evidence type="ECO:0000256" key="1">
    <source>
        <dbReference type="ARBA" id="ARBA00001966"/>
    </source>
</evidence>
<keyword evidence="4" id="KW-0408">Iron</keyword>
<evidence type="ECO:0000256" key="2">
    <source>
        <dbReference type="ARBA" id="ARBA00022691"/>
    </source>
</evidence>
<dbReference type="Pfam" id="PF04055">
    <property type="entry name" value="Radical_SAM"/>
    <property type="match status" value="1"/>
</dbReference>
<dbReference type="CDD" id="cd01335">
    <property type="entry name" value="Radical_SAM"/>
    <property type="match status" value="1"/>
</dbReference>
<comment type="cofactor">
    <cofactor evidence="1">
        <name>[4Fe-4S] cluster</name>
        <dbReference type="ChEBI" id="CHEBI:49883"/>
    </cofactor>
</comment>
<dbReference type="InterPro" id="IPR007197">
    <property type="entry name" value="rSAM"/>
</dbReference>